<feature type="domain" description="Protein kinase" evidence="3">
    <location>
        <begin position="1"/>
        <end position="328"/>
    </location>
</feature>
<evidence type="ECO:0000313" key="4">
    <source>
        <dbReference type="EMBL" id="CDW87291.1"/>
    </source>
</evidence>
<dbReference type="SUPFAM" id="SSF56112">
    <property type="entry name" value="Protein kinase-like (PK-like)"/>
    <property type="match status" value="1"/>
</dbReference>
<dbReference type="PANTHER" id="PTHR11909">
    <property type="entry name" value="CASEIN KINASE-RELATED"/>
    <property type="match status" value="1"/>
</dbReference>
<keyword evidence="5" id="KW-1185">Reference proteome</keyword>
<proteinExistence type="predicted"/>
<dbReference type="InterPro" id="IPR050235">
    <property type="entry name" value="CK1_Ser-Thr_kinase"/>
</dbReference>
<dbReference type="SMART" id="SM00220">
    <property type="entry name" value="S_TKc"/>
    <property type="match status" value="1"/>
</dbReference>
<keyword evidence="4" id="KW-0418">Kinase</keyword>
<dbReference type="InterPro" id="IPR011009">
    <property type="entry name" value="Kinase-like_dom_sf"/>
</dbReference>
<accession>A0A078AYT0</accession>
<dbReference type="GO" id="GO:0004674">
    <property type="term" value="F:protein serine/threonine kinase activity"/>
    <property type="evidence" value="ECO:0007669"/>
    <property type="project" value="UniProtKB-EC"/>
</dbReference>
<dbReference type="PROSITE" id="PS50011">
    <property type="entry name" value="PROTEIN_KINASE_DOM"/>
    <property type="match status" value="1"/>
</dbReference>
<dbReference type="GO" id="GO:0005524">
    <property type="term" value="F:ATP binding"/>
    <property type="evidence" value="ECO:0007669"/>
    <property type="project" value="InterPro"/>
</dbReference>
<evidence type="ECO:0000313" key="5">
    <source>
        <dbReference type="Proteomes" id="UP000039865"/>
    </source>
</evidence>
<keyword evidence="4" id="KW-0808">Transferase</keyword>
<dbReference type="InParanoid" id="A0A078AYT0"/>
<name>A0A078AYT0_STYLE</name>
<gene>
    <name evidence="4" type="primary">Contig19706.g20897</name>
    <name evidence="4" type="ORF">STYLEM_16394</name>
</gene>
<dbReference type="InterPro" id="IPR008271">
    <property type="entry name" value="Ser/Thr_kinase_AS"/>
</dbReference>
<evidence type="ECO:0000259" key="3">
    <source>
        <dbReference type="PROSITE" id="PS50011"/>
    </source>
</evidence>
<dbReference type="PROSITE" id="PS00108">
    <property type="entry name" value="PROTEIN_KINASE_ST"/>
    <property type="match status" value="1"/>
</dbReference>
<dbReference type="Gene3D" id="1.10.510.10">
    <property type="entry name" value="Transferase(Phosphotransferase) domain 1"/>
    <property type="match status" value="2"/>
</dbReference>
<dbReference type="InterPro" id="IPR000719">
    <property type="entry name" value="Prot_kinase_dom"/>
</dbReference>
<dbReference type="EMBL" id="CCKQ01015472">
    <property type="protein sequence ID" value="CDW87291.1"/>
    <property type="molecule type" value="Genomic_DNA"/>
</dbReference>
<dbReference type="EC" id="2.7.11.1" evidence="1"/>
<organism evidence="4 5">
    <name type="scientific">Stylonychia lemnae</name>
    <name type="common">Ciliate</name>
    <dbReference type="NCBI Taxonomy" id="5949"/>
    <lineage>
        <taxon>Eukaryota</taxon>
        <taxon>Sar</taxon>
        <taxon>Alveolata</taxon>
        <taxon>Ciliophora</taxon>
        <taxon>Intramacronucleata</taxon>
        <taxon>Spirotrichea</taxon>
        <taxon>Stichotrichia</taxon>
        <taxon>Sporadotrichida</taxon>
        <taxon>Oxytrichidae</taxon>
        <taxon>Stylonychinae</taxon>
        <taxon>Stylonychia</taxon>
    </lineage>
</organism>
<dbReference type="Proteomes" id="UP000039865">
    <property type="component" value="Unassembled WGS sequence"/>
</dbReference>
<sequence>MYEFSKLTEGGFSKLSVGLDKNMDFPIAIKYIEDAKLAQREMKIIKDLQCSESQLIITMPLLGSSIDTLRYLKEENGLSVREVQAIGVLMLERIQMMHELGYVHGDIKPENILIYNTNKSFSAKASQYQIIKQRFIKKVEQPVLDQMSEMETTSIQPQQLDSTDYVKRGQQDLVLIDFGNARKYIKNENGKIIHKNKAKKSFYVCTLGYASVSQSMGNTLSRRDDLESLFYTLINLIGLRLDEISDLNRSQALIERNPLYADDEEYQNQMDLIELKLNINQKSLSSINLPESFIKFWSYLNKLNFKDEPDYDYLIKLFSKSLIKRQFFPCPEGKEEIN</sequence>
<protein>
    <recommendedName>
        <fullName evidence="2">Casein kinase I</fullName>
        <ecNumber evidence="1">2.7.11.1</ecNumber>
    </recommendedName>
</protein>
<dbReference type="OrthoDB" id="2687620at2759"/>
<reference evidence="4 5" key="1">
    <citation type="submission" date="2014-06" db="EMBL/GenBank/DDBJ databases">
        <authorList>
            <person name="Swart Estienne"/>
        </authorList>
    </citation>
    <scope>NUCLEOTIDE SEQUENCE [LARGE SCALE GENOMIC DNA]</scope>
    <source>
        <strain evidence="4 5">130c</strain>
    </source>
</reference>
<evidence type="ECO:0000256" key="1">
    <source>
        <dbReference type="ARBA" id="ARBA00012513"/>
    </source>
</evidence>
<evidence type="ECO:0000256" key="2">
    <source>
        <dbReference type="ARBA" id="ARBA00023860"/>
    </source>
</evidence>
<dbReference type="AlphaFoldDB" id="A0A078AYT0"/>